<gene>
    <name evidence="1" type="ORF">KXV57_000992</name>
</gene>
<name>A0A8H4HVU1_ASPFM</name>
<protein>
    <submittedName>
        <fullName evidence="1">Uncharacterized protein</fullName>
    </submittedName>
</protein>
<dbReference type="EMBL" id="JAIBSC010000112">
    <property type="protein sequence ID" value="KAH1897012.1"/>
    <property type="molecule type" value="Genomic_DNA"/>
</dbReference>
<proteinExistence type="predicted"/>
<organism evidence="1 2">
    <name type="scientific">Aspergillus fumigatus</name>
    <name type="common">Neosartorya fumigata</name>
    <dbReference type="NCBI Taxonomy" id="746128"/>
    <lineage>
        <taxon>Eukaryota</taxon>
        <taxon>Fungi</taxon>
        <taxon>Dikarya</taxon>
        <taxon>Ascomycota</taxon>
        <taxon>Pezizomycotina</taxon>
        <taxon>Eurotiomycetes</taxon>
        <taxon>Eurotiomycetidae</taxon>
        <taxon>Eurotiales</taxon>
        <taxon>Aspergillaceae</taxon>
        <taxon>Aspergillus</taxon>
        <taxon>Aspergillus subgen. Fumigati</taxon>
    </lineage>
</organism>
<dbReference type="Gene3D" id="1.10.530.10">
    <property type="match status" value="1"/>
</dbReference>
<accession>A0A8H4HVU1</accession>
<dbReference type="AlphaFoldDB" id="A0A8H4HVU1"/>
<evidence type="ECO:0000313" key="2">
    <source>
        <dbReference type="Proteomes" id="UP000813423"/>
    </source>
</evidence>
<sequence length="344" mass="37726">MASVTPEDVAVLPVPPRLDEDAHHLAWEDWARRAPGQKLTTEKEGYALIIAAEVVRSVEKGHFKPENSRKAYEVMVLTAHRESDLNPRAKNHKSSATGVFQQIERFHERSPLNPPSVRKVPLTVEQRMDVATAAGFFLRQLAHSHNWHKMKIHDAAYEVQKFHRKDMHRYADPEITREVVCLSGALFPGQASMIDNAVYSDEERVKLRCPNSSRSSCKVGGCDDDTPAASDWVPCEERGVPRLHIPMDVPPIDQTPKDSMPKDARDKWDRAIQTGSTGVVTAIMGMGGGAVLGAATSGGVTVVPSGTALALSFNLLHPAGQVGALIGLGVVGTCWTWHYFTSND</sequence>
<evidence type="ECO:0000313" key="1">
    <source>
        <dbReference type="EMBL" id="KAH1897012.1"/>
    </source>
</evidence>
<comment type="caution">
    <text evidence="1">The sequence shown here is derived from an EMBL/GenBank/DDBJ whole genome shotgun (WGS) entry which is preliminary data.</text>
</comment>
<dbReference type="Proteomes" id="UP000813423">
    <property type="component" value="Unassembled WGS sequence"/>
</dbReference>
<reference evidence="1" key="1">
    <citation type="submission" date="2021-08" db="EMBL/GenBank/DDBJ databases">
        <title>Global Aspergillus fumigatus from environmental and clinical sources.</title>
        <authorList>
            <person name="Barber A."/>
            <person name="Sae-Ong T."/>
        </authorList>
    </citation>
    <scope>NUCLEOTIDE SEQUENCE</scope>
    <source>
        <strain evidence="1">NRZ-2016-071</strain>
    </source>
</reference>